<feature type="region of interest" description="Disordered" evidence="10">
    <location>
        <begin position="932"/>
        <end position="954"/>
    </location>
</feature>
<comment type="subcellular location">
    <subcellularLocation>
        <location evidence="1">Membrane</location>
        <topology evidence="1">Multi-pass membrane protein</topology>
    </subcellularLocation>
</comment>
<dbReference type="GO" id="GO:0005886">
    <property type="term" value="C:plasma membrane"/>
    <property type="evidence" value="ECO:0007669"/>
    <property type="project" value="UniProtKB-ARBA"/>
</dbReference>
<evidence type="ECO:0000256" key="5">
    <source>
        <dbReference type="ARBA" id="ARBA00022737"/>
    </source>
</evidence>
<feature type="transmembrane region" description="Helical" evidence="11">
    <location>
        <begin position="805"/>
        <end position="827"/>
    </location>
</feature>
<feature type="transmembrane region" description="Helical" evidence="11">
    <location>
        <begin position="12"/>
        <end position="31"/>
    </location>
</feature>
<dbReference type="Pfam" id="PF08370">
    <property type="entry name" value="PDR_assoc"/>
    <property type="match status" value="1"/>
</dbReference>
<dbReference type="SMART" id="SM00382">
    <property type="entry name" value="AAA"/>
    <property type="match status" value="2"/>
</dbReference>
<evidence type="ECO:0000313" key="13">
    <source>
        <dbReference type="EMBL" id="CAH1444228.1"/>
    </source>
</evidence>
<protein>
    <recommendedName>
        <fullName evidence="12">ABC transporter domain-containing protein</fullName>
    </recommendedName>
</protein>
<feature type="compositionally biased region" description="Basic and acidic residues" evidence="10">
    <location>
        <begin position="932"/>
        <end position="947"/>
    </location>
</feature>
<dbReference type="Pfam" id="PF19055">
    <property type="entry name" value="ABC2_membrane_7"/>
    <property type="match status" value="2"/>
</dbReference>
<evidence type="ECO:0000256" key="7">
    <source>
        <dbReference type="ARBA" id="ARBA00022840"/>
    </source>
</evidence>
<keyword evidence="3" id="KW-0813">Transport</keyword>
<feature type="transmembrane region" description="Helical" evidence="11">
    <location>
        <begin position="1318"/>
        <end position="1336"/>
    </location>
</feature>
<evidence type="ECO:0000256" key="2">
    <source>
        <dbReference type="ARBA" id="ARBA00006012"/>
    </source>
</evidence>
<evidence type="ECO:0000256" key="11">
    <source>
        <dbReference type="SAM" id="Phobius"/>
    </source>
</evidence>
<dbReference type="CDD" id="cd03232">
    <property type="entry name" value="ABCG_PDR_domain2"/>
    <property type="match status" value="1"/>
</dbReference>
<evidence type="ECO:0000256" key="8">
    <source>
        <dbReference type="ARBA" id="ARBA00022989"/>
    </source>
</evidence>
<dbReference type="PROSITE" id="PS50893">
    <property type="entry name" value="ABC_TRANSPORTER_2"/>
    <property type="match status" value="2"/>
</dbReference>
<feature type="transmembrane region" description="Helical" evidence="11">
    <location>
        <begin position="734"/>
        <end position="760"/>
    </location>
</feature>
<dbReference type="InterPro" id="IPR013525">
    <property type="entry name" value="ABC2_TM"/>
</dbReference>
<dbReference type="InterPro" id="IPR034003">
    <property type="entry name" value="ABCG_PDR_2"/>
</dbReference>
<keyword evidence="7" id="KW-0067">ATP-binding</keyword>
<dbReference type="InterPro" id="IPR043926">
    <property type="entry name" value="ABCG_dom"/>
</dbReference>
<gene>
    <name evidence="13" type="ORF">LVIROSA_LOCUS30084</name>
</gene>
<feature type="transmembrane region" description="Helical" evidence="11">
    <location>
        <begin position="1461"/>
        <end position="1482"/>
    </location>
</feature>
<dbReference type="InterPro" id="IPR003439">
    <property type="entry name" value="ABC_transporter-like_ATP-bd"/>
</dbReference>
<evidence type="ECO:0000256" key="4">
    <source>
        <dbReference type="ARBA" id="ARBA00022692"/>
    </source>
</evidence>
<accession>A0AAU9P2R5</accession>
<feature type="domain" description="ABC transporter" evidence="12">
    <location>
        <begin position="972"/>
        <end position="1225"/>
    </location>
</feature>
<dbReference type="EMBL" id="CAKMRJ010005523">
    <property type="protein sequence ID" value="CAH1444228.1"/>
    <property type="molecule type" value="Genomic_DNA"/>
</dbReference>
<sequence>MQDTTSQRQFKSSTFIVMFTPILLTITFKLSEILTGSKLCKIAKALVKFKKAGGSSDRYLPMCLIINENGKIDESVKMNLGIVEQVGGISISTADHYKAEDKIKRPTGGIRMLYIIFIYLEDKMAQLVGSEEIESLRIELSEIGRSLRSSFRRHTSSFRANLEISCANDHEETDENLLKWAAIDRLPTFERLRSSLFDEEDADGHDGRGKKVVDVTKLLPPERHMFIEKLIKHIENDNLQLLQKLRKRTDKVGVQLPSVEVRYKNLHVEAECEVVHGKPLPTLWNSLQSMLSNFVIIPGLKSKRAKITILNDVTGVIKPGRITLLLGPPGCGKTTLLKALSGNLNKSLKMSGEISYNGYKLDEFVAQKTSAYISQNDLHIPEMTVRETLDFSARCQGTGIRAEIMMEVNRREKEGGIIPDPYIDTFMKAISIDGQKTTLQTNYILKILGLDICADTMFGDAMRRGISGGQKKRLTTGEMIVGPTKALFMDEISNGLDSSTTYQIISCLQQLAHITDASVLISLLQPSPEAFDLFDDVILMAEGMIVYHGPRNNVLEYFEGFGFKCPERKGVADFLQEVVSRKDQAKFWCRDEQPYSYISVENLSMRFKDSYLAKEVYEDISKPFTRSQSHENAISFDVYSLSKWALFRACMSREILLMKRNSFIYIFKLVQLVIIAFITMTVFFRTRLKVDVLDANYYLGSLFYALIILLVDGFPELSMTVSRLSVFYKQRDMYFYPAWAYAIPASILKLPLSILEAIVWTSLTYYVIGYSPEPGRFFRQMLLLFGMHFTSISMFRFFASFFQTVVASTTAGSISILFLLSFGGFIIPHTAMPSWLKWGFWVSPLSYGEIGLAVNEFLSPRWNKITSTNTTIGLQTLQSRGLDFDGYYFWISLGALFGFALLFNIGFILSLSYLKAPGTRAIISKEKFSEVQRSEGSKHHNHRDETTKNSNTHEVTELHEGKMVLPFEPLTITFQDLQYYVEPPPEMREHGFTGKRLQLLHDITGAFRPGVLTALMGVSGAGKTTLLDVLAGRKTSGTVEGEIKIGGYPKVQETFARISGYCEQTDIHSPQITVEESVIFSAWLRLHPEIDSKTKYKFIEEILETVELYAIKDALVGVPGVSGLSTEQRKRLTIAVEVVANPSIIFMDEPTTGLDARSAAIVMRAVKNIVDTGRTIVCTIHQPSIDIFEAFDELILLKNGGRMIYSGPLGPHSSRVIKYFESISSVPKIRDNYNPATWMLEVTSASVEAELGIDFAQIFSTSALYKSNRDLVNTLGKPPSGSKELYFPTRFPQNGWGQFKACLWKQHLSYWRSPSYNLMRSLHMLFASFIFGLLFWDQGRKIHNQQSLFNVLGSMFSAVLFCGINNSSSVLPYISMERTVLYRERFSGMYASWAYALAQVTIEFPYLFAQSLAFVCITYPMIGYYWSAYKIFMYFYAFLCTLMYFTYLGMLLVAMTPSFPVAAILQSAFYTIFNLFGGFLIPRPKIPNWWIWLYYLTPTSWSLNAMLTSQFGDVKKEILVFGETKSVEDFLRDYFGFHHDQLPLAGVLLALYPIILASLFSYCISKLNFQRR</sequence>
<comment type="caution">
    <text evidence="13">The sequence shown here is derived from an EMBL/GenBank/DDBJ whole genome shotgun (WGS) entry which is preliminary data.</text>
</comment>
<dbReference type="GO" id="GO:0016887">
    <property type="term" value="F:ATP hydrolysis activity"/>
    <property type="evidence" value="ECO:0007669"/>
    <property type="project" value="InterPro"/>
</dbReference>
<evidence type="ECO:0000256" key="6">
    <source>
        <dbReference type="ARBA" id="ARBA00022741"/>
    </source>
</evidence>
<evidence type="ECO:0000313" key="14">
    <source>
        <dbReference type="Proteomes" id="UP001157418"/>
    </source>
</evidence>
<feature type="transmembrane region" description="Helical" evidence="11">
    <location>
        <begin position="781"/>
        <end position="799"/>
    </location>
</feature>
<keyword evidence="14" id="KW-1185">Reference proteome</keyword>
<dbReference type="Proteomes" id="UP001157418">
    <property type="component" value="Unassembled WGS sequence"/>
</dbReference>
<feature type="domain" description="ABC transporter" evidence="12">
    <location>
        <begin position="295"/>
        <end position="567"/>
    </location>
</feature>
<keyword evidence="4 11" id="KW-0812">Transmembrane</keyword>
<dbReference type="Gene3D" id="3.40.50.300">
    <property type="entry name" value="P-loop containing nucleotide triphosphate hydrolases"/>
    <property type="match status" value="2"/>
</dbReference>
<feature type="transmembrane region" description="Helical" evidence="11">
    <location>
        <begin position="887"/>
        <end position="914"/>
    </location>
</feature>
<dbReference type="InterPro" id="IPR027417">
    <property type="entry name" value="P-loop_NTPase"/>
</dbReference>
<dbReference type="InterPro" id="IPR003593">
    <property type="entry name" value="AAA+_ATPase"/>
</dbReference>
<keyword evidence="9 11" id="KW-0472">Membrane</keyword>
<dbReference type="FunFam" id="3.40.50.300:FF:000157">
    <property type="entry name" value="ABC transporter G family member 34"/>
    <property type="match status" value="1"/>
</dbReference>
<evidence type="ECO:0000256" key="1">
    <source>
        <dbReference type="ARBA" id="ARBA00004141"/>
    </source>
</evidence>
<feature type="transmembrane region" description="Helical" evidence="11">
    <location>
        <begin position="1542"/>
        <end position="1564"/>
    </location>
</feature>
<dbReference type="FunFam" id="3.40.50.300:FF:000179">
    <property type="entry name" value="ABC transporter G family member 34"/>
    <property type="match status" value="1"/>
</dbReference>
<dbReference type="InterPro" id="IPR034001">
    <property type="entry name" value="ABCG_PDR_1"/>
</dbReference>
<feature type="transmembrane region" description="Helical" evidence="11">
    <location>
        <begin position="663"/>
        <end position="684"/>
    </location>
</feature>
<keyword evidence="6" id="KW-0547">Nucleotide-binding</keyword>
<keyword evidence="5" id="KW-0677">Repeat</keyword>
<feature type="transmembrane region" description="Helical" evidence="11">
    <location>
        <begin position="696"/>
        <end position="714"/>
    </location>
</feature>
<dbReference type="InterPro" id="IPR013581">
    <property type="entry name" value="PDR_assoc"/>
</dbReference>
<dbReference type="GO" id="GO:0140359">
    <property type="term" value="F:ABC-type transporter activity"/>
    <property type="evidence" value="ECO:0007669"/>
    <property type="project" value="InterPro"/>
</dbReference>
<feature type="transmembrane region" description="Helical" evidence="11">
    <location>
        <begin position="1489"/>
        <end position="1507"/>
    </location>
</feature>
<feature type="transmembrane region" description="Helical" evidence="11">
    <location>
        <begin position="1394"/>
        <end position="1419"/>
    </location>
</feature>
<dbReference type="Pfam" id="PF00005">
    <property type="entry name" value="ABC_tran"/>
    <property type="match status" value="2"/>
</dbReference>
<evidence type="ECO:0000259" key="12">
    <source>
        <dbReference type="PROSITE" id="PS50893"/>
    </source>
</evidence>
<organism evidence="13 14">
    <name type="scientific">Lactuca virosa</name>
    <dbReference type="NCBI Taxonomy" id="75947"/>
    <lineage>
        <taxon>Eukaryota</taxon>
        <taxon>Viridiplantae</taxon>
        <taxon>Streptophyta</taxon>
        <taxon>Embryophyta</taxon>
        <taxon>Tracheophyta</taxon>
        <taxon>Spermatophyta</taxon>
        <taxon>Magnoliopsida</taxon>
        <taxon>eudicotyledons</taxon>
        <taxon>Gunneridae</taxon>
        <taxon>Pentapetalae</taxon>
        <taxon>asterids</taxon>
        <taxon>campanulids</taxon>
        <taxon>Asterales</taxon>
        <taxon>Asteraceae</taxon>
        <taxon>Cichorioideae</taxon>
        <taxon>Cichorieae</taxon>
        <taxon>Lactucinae</taxon>
        <taxon>Lactuca</taxon>
    </lineage>
</organism>
<dbReference type="GO" id="GO:0005524">
    <property type="term" value="F:ATP binding"/>
    <property type="evidence" value="ECO:0007669"/>
    <property type="project" value="UniProtKB-KW"/>
</dbReference>
<evidence type="ECO:0000256" key="10">
    <source>
        <dbReference type="SAM" id="MobiDB-lite"/>
    </source>
</evidence>
<feature type="transmembrane region" description="Helical" evidence="11">
    <location>
        <begin position="1431"/>
        <end position="1455"/>
    </location>
</feature>
<dbReference type="CDD" id="cd03233">
    <property type="entry name" value="ABCG_PDR_domain1"/>
    <property type="match status" value="1"/>
</dbReference>
<keyword evidence="8 11" id="KW-1133">Transmembrane helix</keyword>
<dbReference type="SUPFAM" id="SSF52540">
    <property type="entry name" value="P-loop containing nucleoside triphosphate hydrolases"/>
    <property type="match status" value="2"/>
</dbReference>
<evidence type="ECO:0000256" key="3">
    <source>
        <dbReference type="ARBA" id="ARBA00022448"/>
    </source>
</evidence>
<comment type="similarity">
    <text evidence="2">Belongs to the ABC transporter superfamily. ABCG family. PDR (TC 3.A.1.205) subfamily.</text>
</comment>
<reference evidence="13 14" key="1">
    <citation type="submission" date="2022-01" db="EMBL/GenBank/DDBJ databases">
        <authorList>
            <person name="Xiong W."/>
            <person name="Schranz E."/>
        </authorList>
    </citation>
    <scope>NUCLEOTIDE SEQUENCE [LARGE SCALE GENOMIC DNA]</scope>
</reference>
<dbReference type="PANTHER" id="PTHR19241">
    <property type="entry name" value="ATP-BINDING CASSETTE TRANSPORTER"/>
    <property type="match status" value="1"/>
</dbReference>
<evidence type="ECO:0000256" key="9">
    <source>
        <dbReference type="ARBA" id="ARBA00023136"/>
    </source>
</evidence>
<proteinExistence type="inferred from homology"/>
<feature type="transmembrane region" description="Helical" evidence="11">
    <location>
        <begin position="1348"/>
        <end position="1374"/>
    </location>
</feature>
<name>A0AAU9P2R5_9ASTR</name>
<dbReference type="Pfam" id="PF01061">
    <property type="entry name" value="ABC2_membrane"/>
    <property type="match status" value="2"/>
</dbReference>